<dbReference type="SUPFAM" id="SSF88723">
    <property type="entry name" value="PIN domain-like"/>
    <property type="match status" value="1"/>
</dbReference>
<dbReference type="InterPro" id="IPR022907">
    <property type="entry name" value="VapC_family"/>
</dbReference>
<keyword evidence="4 8" id="KW-0479">Metal-binding</keyword>
<dbReference type="GO" id="GO:0090729">
    <property type="term" value="F:toxin activity"/>
    <property type="evidence" value="ECO:0007669"/>
    <property type="project" value="UniProtKB-KW"/>
</dbReference>
<evidence type="ECO:0000256" key="5">
    <source>
        <dbReference type="ARBA" id="ARBA00022801"/>
    </source>
</evidence>
<dbReference type="EC" id="3.1.-.-" evidence="8"/>
<keyword evidence="5 8" id="KW-0378">Hydrolase</keyword>
<keyword evidence="2 8" id="KW-1277">Toxin-antitoxin system</keyword>
<feature type="binding site" evidence="8">
    <location>
        <position position="105"/>
    </location>
    <ligand>
        <name>Mg(2+)</name>
        <dbReference type="ChEBI" id="CHEBI:18420"/>
    </ligand>
</feature>
<dbReference type="GO" id="GO:0016787">
    <property type="term" value="F:hydrolase activity"/>
    <property type="evidence" value="ECO:0007669"/>
    <property type="project" value="UniProtKB-KW"/>
</dbReference>
<dbReference type="CDD" id="cd18746">
    <property type="entry name" value="PIN_VapC4-5_FitB-like"/>
    <property type="match status" value="1"/>
</dbReference>
<keyword evidence="3 8" id="KW-0540">Nuclease</keyword>
<feature type="domain" description="PIN" evidence="9">
    <location>
        <begin position="4"/>
        <end position="127"/>
    </location>
</feature>
<dbReference type="OrthoDB" id="5458135at2"/>
<evidence type="ECO:0000313" key="12">
    <source>
        <dbReference type="Proteomes" id="UP000277279"/>
    </source>
</evidence>
<dbReference type="InterPro" id="IPR050556">
    <property type="entry name" value="Type_II_TA_system_RNase"/>
</dbReference>
<name>A0A3R9HM02_9HYPH</name>
<dbReference type="AlphaFoldDB" id="A0A3R9HM02"/>
<evidence type="ECO:0000256" key="7">
    <source>
        <dbReference type="ARBA" id="ARBA00038093"/>
    </source>
</evidence>
<gene>
    <name evidence="8" type="primary">vapC</name>
    <name evidence="11" type="ORF">EFD55_04230</name>
    <name evidence="10" type="ORF">FHS26_000593</name>
</gene>
<evidence type="ECO:0000256" key="6">
    <source>
        <dbReference type="ARBA" id="ARBA00022842"/>
    </source>
</evidence>
<proteinExistence type="inferred from homology"/>
<dbReference type="InterPro" id="IPR002716">
    <property type="entry name" value="PIN_dom"/>
</dbReference>
<evidence type="ECO:0000259" key="9">
    <source>
        <dbReference type="Pfam" id="PF01850"/>
    </source>
</evidence>
<dbReference type="GO" id="GO:0004540">
    <property type="term" value="F:RNA nuclease activity"/>
    <property type="evidence" value="ECO:0007669"/>
    <property type="project" value="InterPro"/>
</dbReference>
<comment type="cofactor">
    <cofactor evidence="1 8">
        <name>Mg(2+)</name>
        <dbReference type="ChEBI" id="CHEBI:18420"/>
    </cofactor>
</comment>
<dbReference type="GO" id="GO:0000287">
    <property type="term" value="F:magnesium ion binding"/>
    <property type="evidence" value="ECO:0007669"/>
    <property type="project" value="UniProtKB-UniRule"/>
</dbReference>
<feature type="binding site" evidence="8">
    <location>
        <position position="6"/>
    </location>
    <ligand>
        <name>Mg(2+)</name>
        <dbReference type="ChEBI" id="CHEBI:18420"/>
    </ligand>
</feature>
<keyword evidence="8" id="KW-0800">Toxin</keyword>
<dbReference type="InterPro" id="IPR029060">
    <property type="entry name" value="PIN-like_dom_sf"/>
</dbReference>
<dbReference type="Proteomes" id="UP000277279">
    <property type="component" value="Unassembled WGS sequence"/>
</dbReference>
<evidence type="ECO:0000256" key="8">
    <source>
        <dbReference type="HAMAP-Rule" id="MF_00265"/>
    </source>
</evidence>
<accession>A0A3R9HM02</accession>
<evidence type="ECO:0000256" key="2">
    <source>
        <dbReference type="ARBA" id="ARBA00022649"/>
    </source>
</evidence>
<reference evidence="11 12" key="1">
    <citation type="submission" date="2018-11" db="EMBL/GenBank/DDBJ databases">
        <authorList>
            <person name="Huo Y."/>
        </authorList>
    </citation>
    <scope>NUCLEOTIDE SEQUENCE [LARGE SCALE GENOMIC DNA]</scope>
    <source>
        <strain evidence="11 12">DSM 30132</strain>
    </source>
</reference>
<evidence type="ECO:0000313" key="13">
    <source>
        <dbReference type="Proteomes" id="UP000518315"/>
    </source>
</evidence>
<organism evidence="11 12">
    <name type="scientific">Rhizobium pisi</name>
    <dbReference type="NCBI Taxonomy" id="574561"/>
    <lineage>
        <taxon>Bacteria</taxon>
        <taxon>Pseudomonadati</taxon>
        <taxon>Pseudomonadota</taxon>
        <taxon>Alphaproteobacteria</taxon>
        <taxon>Hyphomicrobiales</taxon>
        <taxon>Rhizobiaceae</taxon>
        <taxon>Rhizobium/Agrobacterium group</taxon>
        <taxon>Rhizobium</taxon>
    </lineage>
</organism>
<comment type="caution">
    <text evidence="11">The sequence shown here is derived from an EMBL/GenBank/DDBJ whole genome shotgun (WGS) entry which is preliminary data.</text>
</comment>
<dbReference type="Gene3D" id="3.40.50.1010">
    <property type="entry name" value="5'-nuclease"/>
    <property type="match status" value="1"/>
</dbReference>
<dbReference type="RefSeq" id="WP_125843285.1">
    <property type="nucleotide sequence ID" value="NZ_JACHXH010000002.1"/>
</dbReference>
<comment type="function">
    <text evidence="8">Toxic component of a toxin-antitoxin (TA) system. An RNase.</text>
</comment>
<dbReference type="HAMAP" id="MF_00265">
    <property type="entry name" value="VapC_Nob1"/>
    <property type="match status" value="1"/>
</dbReference>
<dbReference type="Proteomes" id="UP000518315">
    <property type="component" value="Unassembled WGS sequence"/>
</dbReference>
<evidence type="ECO:0000256" key="3">
    <source>
        <dbReference type="ARBA" id="ARBA00022722"/>
    </source>
</evidence>
<keyword evidence="13" id="KW-1185">Reference proteome</keyword>
<dbReference type="PANTHER" id="PTHR33653:SF1">
    <property type="entry name" value="RIBONUCLEASE VAPC2"/>
    <property type="match status" value="1"/>
</dbReference>
<dbReference type="PANTHER" id="PTHR33653">
    <property type="entry name" value="RIBONUCLEASE VAPC2"/>
    <property type="match status" value="1"/>
</dbReference>
<comment type="similarity">
    <text evidence="7 8">Belongs to the PINc/VapC protein family.</text>
</comment>
<evidence type="ECO:0000313" key="11">
    <source>
        <dbReference type="EMBL" id="RSB86096.1"/>
    </source>
</evidence>
<evidence type="ECO:0000313" key="10">
    <source>
        <dbReference type="EMBL" id="MBB3132890.1"/>
    </source>
</evidence>
<reference evidence="10 13" key="2">
    <citation type="submission" date="2020-08" db="EMBL/GenBank/DDBJ databases">
        <title>Genomic Encyclopedia of Type Strains, Phase III (KMG-III): the genomes of soil and plant-associated and newly described type strains.</title>
        <authorList>
            <person name="Whitman W."/>
        </authorList>
    </citation>
    <scope>NUCLEOTIDE SEQUENCE [LARGE SCALE GENOMIC DNA]</scope>
    <source>
        <strain evidence="10 13">CECT 4113</strain>
    </source>
</reference>
<evidence type="ECO:0000256" key="4">
    <source>
        <dbReference type="ARBA" id="ARBA00022723"/>
    </source>
</evidence>
<dbReference type="EMBL" id="JACHXH010000002">
    <property type="protein sequence ID" value="MBB3132890.1"/>
    <property type="molecule type" value="Genomic_DNA"/>
</dbReference>
<dbReference type="Pfam" id="PF01850">
    <property type="entry name" value="PIN"/>
    <property type="match status" value="1"/>
</dbReference>
<sequence length="144" mass="16211">MRLLLDTNILSEVTKPNPSVRVLEWLDRLDEDRSFISIVSIAEIRRGVALMDKGRKRDALAEWLAQDLTQRFEHRIIPVDEPVALAWGDLMGLAKRSGRGLSSMDGLIAATAIAYDLILVTRNTRDFEGLGIELVDLWIERTPG</sequence>
<evidence type="ECO:0000256" key="1">
    <source>
        <dbReference type="ARBA" id="ARBA00001946"/>
    </source>
</evidence>
<protein>
    <recommendedName>
        <fullName evidence="8">Ribonuclease VapC</fullName>
        <shortName evidence="8">RNase VapC</shortName>
        <ecNumber evidence="8">3.1.-.-</ecNumber>
    </recommendedName>
    <alternativeName>
        <fullName evidence="8">Toxin VapC</fullName>
    </alternativeName>
</protein>
<dbReference type="EMBL" id="RJJT01000002">
    <property type="protein sequence ID" value="RSB86096.1"/>
    <property type="molecule type" value="Genomic_DNA"/>
</dbReference>
<keyword evidence="6 8" id="KW-0460">Magnesium</keyword>